<evidence type="ECO:0000313" key="2">
    <source>
        <dbReference type="EMBL" id="AOH84386.1"/>
    </source>
</evidence>
<dbReference type="Proteomes" id="UP000094256">
    <property type="component" value="Chromosome"/>
</dbReference>
<evidence type="ECO:0000259" key="1">
    <source>
        <dbReference type="Pfam" id="PF13471"/>
    </source>
</evidence>
<reference evidence="2 3" key="1">
    <citation type="submission" date="2016-01" db="EMBL/GenBank/DDBJ databases">
        <title>Complete genome and mega plasmid sequence of Sphingomonas panacis DCY99 elicits systemic resistance in rice to Xanthomonas oryzae.</title>
        <authorList>
            <person name="Kim Y.J."/>
            <person name="Yang D.C."/>
            <person name="Sing P."/>
        </authorList>
    </citation>
    <scope>NUCLEOTIDE SEQUENCE [LARGE SCALE GENOMIC DNA]</scope>
    <source>
        <strain evidence="2 3">DCY99</strain>
    </source>
</reference>
<dbReference type="Pfam" id="PF13471">
    <property type="entry name" value="Transglut_core3"/>
    <property type="match status" value="1"/>
</dbReference>
<keyword evidence="3" id="KW-1185">Reference proteome</keyword>
<dbReference type="InterPro" id="IPR053521">
    <property type="entry name" value="McjB-like"/>
</dbReference>
<dbReference type="InterPro" id="IPR032708">
    <property type="entry name" value="McjB_C"/>
</dbReference>
<sequence>MSPDSDLLDKLALADGVHAVRASDGLVFLDVDRDAYFCLYAPVAADDGGNAMRAAIRAQLIEQNLVADRPAPGAVARPVTRLWREDCGPDPAHVGLRDLGHFLRALVRTAWRFRRSSLAQMIAHAQRCAAPTRHASHANVAARFERLCLWLPFRITCLFRSLLLLHFLRSYGLGADWIFGVSLFPFHAHCWLAHGDLLLAERLGKVEGFATILQIERASA</sequence>
<evidence type="ECO:0000313" key="3">
    <source>
        <dbReference type="Proteomes" id="UP000094256"/>
    </source>
</evidence>
<dbReference type="OrthoDB" id="119963at2"/>
<dbReference type="STRING" id="1560345.AWL63_10835"/>
<gene>
    <name evidence="2" type="ORF">AWL63_10835</name>
</gene>
<name>A0A1B3ZAE8_9SPHN</name>
<feature type="domain" description="Microcin J25-processing protein McjB C-terminal" evidence="1">
    <location>
        <begin position="106"/>
        <end position="213"/>
    </location>
</feature>
<dbReference type="NCBIfam" id="NF033537">
    <property type="entry name" value="lasso_biosyn_B2"/>
    <property type="match status" value="1"/>
</dbReference>
<dbReference type="KEGG" id="span:AWL63_10835"/>
<dbReference type="RefSeq" id="WP_069204945.1">
    <property type="nucleotide sequence ID" value="NZ_CP014168.1"/>
</dbReference>
<dbReference type="AlphaFoldDB" id="A0A1B3ZAE8"/>
<accession>A0A1B3ZAE8</accession>
<proteinExistence type="predicted"/>
<dbReference type="EMBL" id="CP014168">
    <property type="protein sequence ID" value="AOH84386.1"/>
    <property type="molecule type" value="Genomic_DNA"/>
</dbReference>
<protein>
    <recommendedName>
        <fullName evidence="1">Microcin J25-processing protein McjB C-terminal domain-containing protein</fullName>
    </recommendedName>
</protein>
<organism evidence="2 3">
    <name type="scientific">Sphingomonas panacis</name>
    <dbReference type="NCBI Taxonomy" id="1560345"/>
    <lineage>
        <taxon>Bacteria</taxon>
        <taxon>Pseudomonadati</taxon>
        <taxon>Pseudomonadota</taxon>
        <taxon>Alphaproteobacteria</taxon>
        <taxon>Sphingomonadales</taxon>
        <taxon>Sphingomonadaceae</taxon>
        <taxon>Sphingomonas</taxon>
    </lineage>
</organism>